<dbReference type="InterPro" id="IPR000156">
    <property type="entry name" value="Ran_bind_dom"/>
</dbReference>
<evidence type="ECO:0000259" key="2">
    <source>
        <dbReference type="PROSITE" id="PS50196"/>
    </source>
</evidence>
<accession>A0ABR2IJG6</accession>
<dbReference type="SUPFAM" id="SSF50729">
    <property type="entry name" value="PH domain-like"/>
    <property type="match status" value="1"/>
</dbReference>
<dbReference type="Gene3D" id="2.30.29.30">
    <property type="entry name" value="Pleckstrin-homology domain (PH domain)/Phosphotyrosine-binding domain (PTB)"/>
    <property type="match status" value="1"/>
</dbReference>
<evidence type="ECO:0000313" key="3">
    <source>
        <dbReference type="EMBL" id="KAK8863475.1"/>
    </source>
</evidence>
<feature type="region of interest" description="Disordered" evidence="1">
    <location>
        <begin position="1"/>
        <end position="22"/>
    </location>
</feature>
<sequence>MSISSEAVDESTDETLIPAATKAPNVDTDEKELFANEAILFIFNREKNEWISRGSGELKILQNNDGYCRILMRQDRTFVVRVNHQIPYLGTLHTIKGSNVEFSWTAFDFADTKEPDNRQLFAVHFANKEIAASFKTAFETGQSSNKKLMEP</sequence>
<dbReference type="SMART" id="SM00160">
    <property type="entry name" value="RanBD"/>
    <property type="match status" value="1"/>
</dbReference>
<dbReference type="PANTHER" id="PTHR23138:SF87">
    <property type="entry name" value="E3 SUMO-PROTEIN LIGASE RANBP2"/>
    <property type="match status" value="1"/>
</dbReference>
<proteinExistence type="predicted"/>
<keyword evidence="4" id="KW-1185">Reference proteome</keyword>
<reference evidence="3 4" key="1">
    <citation type="submission" date="2024-04" db="EMBL/GenBank/DDBJ databases">
        <title>Tritrichomonas musculus Genome.</title>
        <authorList>
            <person name="Alves-Ferreira E."/>
            <person name="Grigg M."/>
            <person name="Lorenzi H."/>
            <person name="Galac M."/>
        </authorList>
    </citation>
    <scope>NUCLEOTIDE SEQUENCE [LARGE SCALE GENOMIC DNA]</scope>
    <source>
        <strain evidence="3 4">EAF2021</strain>
    </source>
</reference>
<dbReference type="Proteomes" id="UP001470230">
    <property type="component" value="Unassembled WGS sequence"/>
</dbReference>
<protein>
    <recommendedName>
        <fullName evidence="2">RanBD1 domain-containing protein</fullName>
    </recommendedName>
</protein>
<dbReference type="InterPro" id="IPR045255">
    <property type="entry name" value="RanBP1-like"/>
</dbReference>
<dbReference type="EMBL" id="JAPFFF010000017">
    <property type="protein sequence ID" value="KAK8863475.1"/>
    <property type="molecule type" value="Genomic_DNA"/>
</dbReference>
<dbReference type="PANTHER" id="PTHR23138">
    <property type="entry name" value="RAN BINDING PROTEIN"/>
    <property type="match status" value="1"/>
</dbReference>
<feature type="domain" description="RanBD1" evidence="2">
    <location>
        <begin position="17"/>
        <end position="147"/>
    </location>
</feature>
<dbReference type="InterPro" id="IPR011993">
    <property type="entry name" value="PH-like_dom_sf"/>
</dbReference>
<dbReference type="Pfam" id="PF00638">
    <property type="entry name" value="Ran_BP1"/>
    <property type="match status" value="1"/>
</dbReference>
<organism evidence="3 4">
    <name type="scientific">Tritrichomonas musculus</name>
    <dbReference type="NCBI Taxonomy" id="1915356"/>
    <lineage>
        <taxon>Eukaryota</taxon>
        <taxon>Metamonada</taxon>
        <taxon>Parabasalia</taxon>
        <taxon>Tritrichomonadida</taxon>
        <taxon>Tritrichomonadidae</taxon>
        <taxon>Tritrichomonas</taxon>
    </lineage>
</organism>
<gene>
    <name evidence="3" type="ORF">M9Y10_011159</name>
</gene>
<evidence type="ECO:0000256" key="1">
    <source>
        <dbReference type="SAM" id="MobiDB-lite"/>
    </source>
</evidence>
<dbReference type="PROSITE" id="PS50196">
    <property type="entry name" value="RANBD1"/>
    <property type="match status" value="1"/>
</dbReference>
<dbReference type="CDD" id="cd00835">
    <property type="entry name" value="RanBD_family"/>
    <property type="match status" value="1"/>
</dbReference>
<name>A0ABR2IJG6_9EUKA</name>
<evidence type="ECO:0000313" key="4">
    <source>
        <dbReference type="Proteomes" id="UP001470230"/>
    </source>
</evidence>
<comment type="caution">
    <text evidence="3">The sequence shown here is derived from an EMBL/GenBank/DDBJ whole genome shotgun (WGS) entry which is preliminary data.</text>
</comment>